<feature type="domain" description="Glycosyl transferase family 1" evidence="4">
    <location>
        <begin position="221"/>
        <end position="379"/>
    </location>
</feature>
<sequence length="406" mass="45671">MKIAVYSNNFPNISQTFVINQIIGLIDLGAEVDVIASTILENAVMHDSVDKYGLMEKVICHKVSDKPKLSRFISTLKNSIKLLFKGQTKKLFSVLSDELLTNDQKVDLIYWASISQAPIKYNNVICHFGTNGYYVCKMREIGLIEGPISTVFHGYELSRYNALRDNSRQYKKLFELGDVMLPISELWKSKLIELGCRPDKIKVHRMGIDVNDFQVRDVKSELSNPLKVIQVGRLTDKKAILDSIHAVILAAKEIAIDFTVIGEGELYEQAKSLVESSNANGFIHLLGRQPQQVVKEKLDESDVFILPSVRAKDGDMEGVPVALMEAMAKGLIVLSTYHSGIPELIENGVSGYLVHESSVNEITETLVKIRSLSNDKIEKVRLNARNKCEKEFNNAVLNQQLFDYYN</sequence>
<dbReference type="Pfam" id="PF00534">
    <property type="entry name" value="Glycos_transf_1"/>
    <property type="match status" value="1"/>
</dbReference>
<comment type="similarity">
    <text evidence="1">Belongs to the glycosyltransferase group 1 family. Glycosyltransferase 4 subfamily.</text>
</comment>
<keyword evidence="6" id="KW-1185">Reference proteome</keyword>
<dbReference type="Gene3D" id="3.40.50.2000">
    <property type="entry name" value="Glycogen Phosphorylase B"/>
    <property type="match status" value="2"/>
</dbReference>
<reference evidence="5 6" key="1">
    <citation type="submission" date="2016-10" db="EMBL/GenBank/DDBJ databases">
        <authorList>
            <person name="de Groot N.N."/>
        </authorList>
    </citation>
    <scope>NUCLEOTIDE SEQUENCE [LARGE SCALE GENOMIC DNA]</scope>
    <source>
        <strain evidence="5 6">CGMCC 1.10228</strain>
    </source>
</reference>
<organism evidence="5 6">
    <name type="scientific">Vibrio xiamenensis</name>
    <dbReference type="NCBI Taxonomy" id="861298"/>
    <lineage>
        <taxon>Bacteria</taxon>
        <taxon>Pseudomonadati</taxon>
        <taxon>Pseudomonadota</taxon>
        <taxon>Gammaproteobacteria</taxon>
        <taxon>Vibrionales</taxon>
        <taxon>Vibrionaceae</taxon>
        <taxon>Vibrio</taxon>
    </lineage>
</organism>
<keyword evidence="2" id="KW-0328">Glycosyltransferase</keyword>
<dbReference type="OrthoDB" id="9768937at2"/>
<evidence type="ECO:0000313" key="6">
    <source>
        <dbReference type="Proteomes" id="UP000198854"/>
    </source>
</evidence>
<dbReference type="EMBL" id="FNDD01000001">
    <property type="protein sequence ID" value="SDG67845.1"/>
    <property type="molecule type" value="Genomic_DNA"/>
</dbReference>
<evidence type="ECO:0000256" key="3">
    <source>
        <dbReference type="ARBA" id="ARBA00022679"/>
    </source>
</evidence>
<evidence type="ECO:0000256" key="2">
    <source>
        <dbReference type="ARBA" id="ARBA00022676"/>
    </source>
</evidence>
<name>A0A1G7W757_9VIBR</name>
<dbReference type="PANTHER" id="PTHR12526">
    <property type="entry name" value="GLYCOSYLTRANSFERASE"/>
    <property type="match status" value="1"/>
</dbReference>
<protein>
    <submittedName>
        <fullName evidence="5">Colanic acid/amylovoran biosynthesis glycosyltransferase</fullName>
    </submittedName>
</protein>
<dbReference type="RefSeq" id="WP_093268507.1">
    <property type="nucleotide sequence ID" value="NZ_FNDD01000001.1"/>
</dbReference>
<dbReference type="GO" id="GO:0016757">
    <property type="term" value="F:glycosyltransferase activity"/>
    <property type="evidence" value="ECO:0007669"/>
    <property type="project" value="UniProtKB-KW"/>
</dbReference>
<accession>A0A1G7W757</accession>
<evidence type="ECO:0000256" key="1">
    <source>
        <dbReference type="ARBA" id="ARBA00009481"/>
    </source>
</evidence>
<evidence type="ECO:0000313" key="5">
    <source>
        <dbReference type="EMBL" id="SDG67845.1"/>
    </source>
</evidence>
<evidence type="ECO:0000259" key="4">
    <source>
        <dbReference type="Pfam" id="PF00534"/>
    </source>
</evidence>
<dbReference type="Proteomes" id="UP000198854">
    <property type="component" value="Unassembled WGS sequence"/>
</dbReference>
<keyword evidence="3 5" id="KW-0808">Transferase</keyword>
<dbReference type="AlphaFoldDB" id="A0A1G7W757"/>
<proteinExistence type="inferred from homology"/>
<dbReference type="STRING" id="861298.SAMN04488136_101231"/>
<gene>
    <name evidence="5" type="ORF">SAMN04488136_101231</name>
</gene>
<dbReference type="GO" id="GO:1901135">
    <property type="term" value="P:carbohydrate derivative metabolic process"/>
    <property type="evidence" value="ECO:0007669"/>
    <property type="project" value="UniProtKB-ARBA"/>
</dbReference>
<dbReference type="PANTHER" id="PTHR12526:SF640">
    <property type="entry name" value="COLANIC ACID BIOSYNTHESIS GLYCOSYLTRANSFERASE WCAL-RELATED"/>
    <property type="match status" value="1"/>
</dbReference>
<dbReference type="InterPro" id="IPR001296">
    <property type="entry name" value="Glyco_trans_1"/>
</dbReference>
<dbReference type="SUPFAM" id="SSF53756">
    <property type="entry name" value="UDP-Glycosyltransferase/glycogen phosphorylase"/>
    <property type="match status" value="1"/>
</dbReference>